<accession>A0A3G5A8U6</accession>
<organism evidence="1">
    <name type="scientific">Hyperionvirus sp</name>
    <dbReference type="NCBI Taxonomy" id="2487770"/>
    <lineage>
        <taxon>Viruses</taxon>
        <taxon>Varidnaviria</taxon>
        <taxon>Bamfordvirae</taxon>
        <taxon>Nucleocytoviricota</taxon>
        <taxon>Megaviricetes</taxon>
        <taxon>Imitervirales</taxon>
        <taxon>Mimiviridae</taxon>
        <taxon>Klosneuvirinae</taxon>
    </lineage>
</organism>
<dbReference type="EMBL" id="MK072392">
    <property type="protein sequence ID" value="AYV83690.1"/>
    <property type="molecule type" value="Genomic_DNA"/>
</dbReference>
<protein>
    <submittedName>
        <fullName evidence="1">Uncharacterized protein</fullName>
    </submittedName>
</protein>
<proteinExistence type="predicted"/>
<evidence type="ECO:0000313" key="1">
    <source>
        <dbReference type="EMBL" id="AYV83690.1"/>
    </source>
</evidence>
<sequence>MTYIVPLEFLIRRNICQCGLYIYMYMYMYMYTYTPDDIICFSLYNGTHIVQFELPT</sequence>
<name>A0A3G5A8U6_9VIRU</name>
<gene>
    <name evidence="1" type="ORF">Hyperionvirus10_26</name>
</gene>
<reference evidence="1" key="1">
    <citation type="submission" date="2018-10" db="EMBL/GenBank/DDBJ databases">
        <title>Hidden diversity of soil giant viruses.</title>
        <authorList>
            <person name="Schulz F."/>
            <person name="Alteio L."/>
            <person name="Goudeau D."/>
            <person name="Ryan E.M."/>
            <person name="Malmstrom R.R."/>
            <person name="Blanchard J."/>
            <person name="Woyke T."/>
        </authorList>
    </citation>
    <scope>NUCLEOTIDE SEQUENCE</scope>
    <source>
        <strain evidence="1">HYV1</strain>
    </source>
</reference>